<comment type="caution">
    <text evidence="2">The sequence shown here is derived from an EMBL/GenBank/DDBJ whole genome shotgun (WGS) entry which is preliminary data.</text>
</comment>
<feature type="compositionally biased region" description="Polar residues" evidence="1">
    <location>
        <begin position="234"/>
        <end position="250"/>
    </location>
</feature>
<protein>
    <submittedName>
        <fullName evidence="2">Uncharacterized protein</fullName>
    </submittedName>
</protein>
<keyword evidence="3" id="KW-1185">Reference proteome</keyword>
<proteinExistence type="predicted"/>
<evidence type="ECO:0000256" key="1">
    <source>
        <dbReference type="SAM" id="MobiDB-lite"/>
    </source>
</evidence>
<feature type="region of interest" description="Disordered" evidence="1">
    <location>
        <begin position="60"/>
        <end position="83"/>
    </location>
</feature>
<dbReference type="Proteomes" id="UP000245207">
    <property type="component" value="Unassembled WGS sequence"/>
</dbReference>
<feature type="region of interest" description="Disordered" evidence="1">
    <location>
        <begin position="395"/>
        <end position="414"/>
    </location>
</feature>
<reference evidence="2 3" key="1">
    <citation type="journal article" date="2018" name="Mol. Plant">
        <title>The genome of Artemisia annua provides insight into the evolution of Asteraceae family and artemisinin biosynthesis.</title>
        <authorList>
            <person name="Shen Q."/>
            <person name="Zhang L."/>
            <person name="Liao Z."/>
            <person name="Wang S."/>
            <person name="Yan T."/>
            <person name="Shi P."/>
            <person name="Liu M."/>
            <person name="Fu X."/>
            <person name="Pan Q."/>
            <person name="Wang Y."/>
            <person name="Lv Z."/>
            <person name="Lu X."/>
            <person name="Zhang F."/>
            <person name="Jiang W."/>
            <person name="Ma Y."/>
            <person name="Chen M."/>
            <person name="Hao X."/>
            <person name="Li L."/>
            <person name="Tang Y."/>
            <person name="Lv G."/>
            <person name="Zhou Y."/>
            <person name="Sun X."/>
            <person name="Brodelius P.E."/>
            <person name="Rose J.K.C."/>
            <person name="Tang K."/>
        </authorList>
    </citation>
    <scope>NUCLEOTIDE SEQUENCE [LARGE SCALE GENOMIC DNA]</scope>
    <source>
        <strain evidence="3">cv. Huhao1</strain>
        <tissue evidence="2">Leaf</tissue>
    </source>
</reference>
<feature type="compositionally biased region" description="Basic and acidic residues" evidence="1">
    <location>
        <begin position="62"/>
        <end position="83"/>
    </location>
</feature>
<dbReference type="EMBL" id="PKPP01002873">
    <property type="protein sequence ID" value="PWA72606.1"/>
    <property type="molecule type" value="Genomic_DNA"/>
</dbReference>
<gene>
    <name evidence="2" type="ORF">CTI12_AA268980</name>
</gene>
<organism evidence="2 3">
    <name type="scientific">Artemisia annua</name>
    <name type="common">Sweet wormwood</name>
    <dbReference type="NCBI Taxonomy" id="35608"/>
    <lineage>
        <taxon>Eukaryota</taxon>
        <taxon>Viridiplantae</taxon>
        <taxon>Streptophyta</taxon>
        <taxon>Embryophyta</taxon>
        <taxon>Tracheophyta</taxon>
        <taxon>Spermatophyta</taxon>
        <taxon>Magnoliopsida</taxon>
        <taxon>eudicotyledons</taxon>
        <taxon>Gunneridae</taxon>
        <taxon>Pentapetalae</taxon>
        <taxon>asterids</taxon>
        <taxon>campanulids</taxon>
        <taxon>Asterales</taxon>
        <taxon>Asteraceae</taxon>
        <taxon>Asteroideae</taxon>
        <taxon>Anthemideae</taxon>
        <taxon>Artemisiinae</taxon>
        <taxon>Artemisia</taxon>
    </lineage>
</organism>
<dbReference type="AlphaFoldDB" id="A0A2U1NGM7"/>
<feature type="region of interest" description="Disordered" evidence="1">
    <location>
        <begin position="234"/>
        <end position="319"/>
    </location>
</feature>
<accession>A0A2U1NGM7</accession>
<name>A0A2U1NGM7_ARTAN</name>
<evidence type="ECO:0000313" key="3">
    <source>
        <dbReference type="Proteomes" id="UP000245207"/>
    </source>
</evidence>
<sequence>MDNRGTPAPRNSMLTFVANEKTQGPSECWPFQVRYGYSDILNQSCRVHLSNRRVPENVEAPELARRNTEGENVVDENHRGAEFEQDRQLDVGTVEPLESFIRRNIVDVDLDTPALLIVGGLAGEYYEHQKEAESKAAEGNIGNGSASNPVMDLENVSSCPNEDIVVECAPIEALDAVTGNELVVYNGIGKNEADRGNGCPKVRHVKSLKINGKRKFKGKKQKMAESDVARGTFVNCSSASDDTGRNISDTEPTESRPCPRVSRSGRLLKPTPKLLQLANSTGAPAGEGISGAGEGTSRAGEGTSGAGKGTSGSERKHRKMHSLNAIIAQETSMPRIPAETKGNQHNHHQSGVVNPNGSGIGVEVSVSEPSGSMSVAGQAGQANGVARQVDMVNPDGSGVGGSGPTEPTSAAGQAGGLNAVGRQTDMVVPMLEPMVCVTNRNPMDLSIEEAKKYMRTG</sequence>
<evidence type="ECO:0000313" key="2">
    <source>
        <dbReference type="EMBL" id="PWA72606.1"/>
    </source>
</evidence>